<feature type="transmembrane region" description="Helical" evidence="1">
    <location>
        <begin position="137"/>
        <end position="155"/>
    </location>
</feature>
<evidence type="ECO:0000313" key="3">
    <source>
        <dbReference type="EMBL" id="VDO80663.1"/>
    </source>
</evidence>
<dbReference type="CDD" id="cd00072">
    <property type="entry name" value="GYF"/>
    <property type="match status" value="1"/>
</dbReference>
<evidence type="ECO:0000313" key="5">
    <source>
        <dbReference type="WBParaSite" id="HPBE_0000942501-mRNA-1"/>
    </source>
</evidence>
<keyword evidence="1" id="KW-0812">Transmembrane</keyword>
<dbReference type="AlphaFoldDB" id="A0A183FPA4"/>
<dbReference type="SUPFAM" id="SSF55277">
    <property type="entry name" value="GYF domain"/>
    <property type="match status" value="1"/>
</dbReference>
<name>A0A183FPA4_HELPZ</name>
<evidence type="ECO:0000313" key="4">
    <source>
        <dbReference type="Proteomes" id="UP000050761"/>
    </source>
</evidence>
<protein>
    <submittedName>
        <fullName evidence="5">GYF domain-containing protein</fullName>
    </submittedName>
</protein>
<dbReference type="WBParaSite" id="HPBE_0000942501-mRNA-1">
    <property type="protein sequence ID" value="HPBE_0000942501-mRNA-1"/>
    <property type="gene ID" value="HPBE_0000942501"/>
</dbReference>
<dbReference type="InterPro" id="IPR035445">
    <property type="entry name" value="GYF-like_dom_sf"/>
</dbReference>
<dbReference type="SMART" id="SM00444">
    <property type="entry name" value="GYF"/>
    <property type="match status" value="1"/>
</dbReference>
<organism evidence="4 5">
    <name type="scientific">Heligmosomoides polygyrus</name>
    <name type="common">Parasitic roundworm</name>
    <dbReference type="NCBI Taxonomy" id="6339"/>
    <lineage>
        <taxon>Eukaryota</taxon>
        <taxon>Metazoa</taxon>
        <taxon>Ecdysozoa</taxon>
        <taxon>Nematoda</taxon>
        <taxon>Chromadorea</taxon>
        <taxon>Rhabditida</taxon>
        <taxon>Rhabditina</taxon>
        <taxon>Rhabditomorpha</taxon>
        <taxon>Strongyloidea</taxon>
        <taxon>Heligmosomidae</taxon>
        <taxon>Heligmosomoides</taxon>
    </lineage>
</organism>
<keyword evidence="1" id="KW-0472">Membrane</keyword>
<dbReference type="PROSITE" id="PS50829">
    <property type="entry name" value="GYF"/>
    <property type="match status" value="1"/>
</dbReference>
<accession>A0A3P7ZR42</accession>
<evidence type="ECO:0000256" key="1">
    <source>
        <dbReference type="SAM" id="Phobius"/>
    </source>
</evidence>
<keyword evidence="1" id="KW-1133">Transmembrane helix</keyword>
<dbReference type="Pfam" id="PF02213">
    <property type="entry name" value="GYF"/>
    <property type="match status" value="1"/>
</dbReference>
<dbReference type="OrthoDB" id="48509at2759"/>
<reference evidence="5" key="2">
    <citation type="submission" date="2019-09" db="UniProtKB">
        <authorList>
            <consortium name="WormBaseParasite"/>
        </authorList>
    </citation>
    <scope>IDENTIFICATION</scope>
</reference>
<dbReference type="EMBL" id="UZAH01026436">
    <property type="protein sequence ID" value="VDO80663.1"/>
    <property type="molecule type" value="Genomic_DNA"/>
</dbReference>
<gene>
    <name evidence="3" type="ORF">HPBE_LOCUS9426</name>
</gene>
<feature type="domain" description="GYF" evidence="2">
    <location>
        <begin position="7"/>
        <end position="55"/>
    </location>
</feature>
<keyword evidence="4" id="KW-1185">Reference proteome</keyword>
<evidence type="ECO:0000259" key="2">
    <source>
        <dbReference type="PROSITE" id="PS50829"/>
    </source>
</evidence>
<sequence length="156" mass="18146">MMTKPIEVRWYYHGPDNEIYGPYAAKEMLMWTQSGYFNDSLLIRTEHEERFHTLGEWTRVLLRNLRFSLYLHLSSYNRLPRMSRSAPLKHTKLAVVPPALREGSAIGPSMSNWDLPCRSILLGGPKVMIHPMPCAHISWLEFGFVLIVFVCLYATY</sequence>
<dbReference type="Gene3D" id="3.30.1490.40">
    <property type="match status" value="1"/>
</dbReference>
<reference evidence="3 4" key="1">
    <citation type="submission" date="2018-11" db="EMBL/GenBank/DDBJ databases">
        <authorList>
            <consortium name="Pathogen Informatics"/>
        </authorList>
    </citation>
    <scope>NUCLEOTIDE SEQUENCE [LARGE SCALE GENOMIC DNA]</scope>
</reference>
<accession>A0A183FPA4</accession>
<dbReference type="InterPro" id="IPR003169">
    <property type="entry name" value="GYF"/>
</dbReference>
<proteinExistence type="predicted"/>
<dbReference type="Proteomes" id="UP000050761">
    <property type="component" value="Unassembled WGS sequence"/>
</dbReference>